<feature type="region of interest" description="Disordered" evidence="1">
    <location>
        <begin position="1"/>
        <end position="90"/>
    </location>
</feature>
<feature type="transmembrane region" description="Helical" evidence="2">
    <location>
        <begin position="303"/>
        <end position="327"/>
    </location>
</feature>
<keyword evidence="2" id="KW-0812">Transmembrane</keyword>
<evidence type="ECO:0000313" key="4">
    <source>
        <dbReference type="Proteomes" id="UP000189735"/>
    </source>
</evidence>
<feature type="compositionally biased region" description="Basic and acidic residues" evidence="1">
    <location>
        <begin position="60"/>
        <end position="75"/>
    </location>
</feature>
<name>A0A1T4YPG7_9MICO</name>
<dbReference type="Proteomes" id="UP000189735">
    <property type="component" value="Unassembled WGS sequence"/>
</dbReference>
<evidence type="ECO:0000256" key="1">
    <source>
        <dbReference type="SAM" id="MobiDB-lite"/>
    </source>
</evidence>
<dbReference type="EMBL" id="FUYG01000017">
    <property type="protein sequence ID" value="SKB03468.1"/>
    <property type="molecule type" value="Genomic_DNA"/>
</dbReference>
<organism evidence="3 4">
    <name type="scientific">Agreia bicolorata</name>
    <dbReference type="NCBI Taxonomy" id="110935"/>
    <lineage>
        <taxon>Bacteria</taxon>
        <taxon>Bacillati</taxon>
        <taxon>Actinomycetota</taxon>
        <taxon>Actinomycetes</taxon>
        <taxon>Micrococcales</taxon>
        <taxon>Microbacteriaceae</taxon>
        <taxon>Agreia</taxon>
    </lineage>
</organism>
<evidence type="ECO:0000256" key="2">
    <source>
        <dbReference type="SAM" id="Phobius"/>
    </source>
</evidence>
<proteinExistence type="predicted"/>
<keyword evidence="2" id="KW-1133">Transmembrane helix</keyword>
<protein>
    <recommendedName>
        <fullName evidence="5">Extensin-like protein C-terminus</fullName>
    </recommendedName>
</protein>
<reference evidence="4" key="1">
    <citation type="submission" date="2017-02" db="EMBL/GenBank/DDBJ databases">
        <authorList>
            <person name="Varghese N."/>
            <person name="Submissions S."/>
        </authorList>
    </citation>
    <scope>NUCLEOTIDE SEQUENCE [LARGE SCALE GENOMIC DNA]</scope>
    <source>
        <strain evidence="4">VKM Ac-2052</strain>
    </source>
</reference>
<feature type="compositionally biased region" description="Basic and acidic residues" evidence="1">
    <location>
        <begin position="33"/>
        <end position="48"/>
    </location>
</feature>
<dbReference type="AlphaFoldDB" id="A0A1T4YPG7"/>
<accession>A0A1T4YPG7</accession>
<evidence type="ECO:0000313" key="3">
    <source>
        <dbReference type="EMBL" id="SKB03468.1"/>
    </source>
</evidence>
<keyword evidence="2" id="KW-0472">Membrane</keyword>
<dbReference type="RefSeq" id="WP_078715597.1">
    <property type="nucleotide sequence ID" value="NZ_FUYG01000017.1"/>
</dbReference>
<gene>
    <name evidence="3" type="ORF">SAMN06295879_3728</name>
</gene>
<feature type="compositionally biased region" description="Pro residues" evidence="1">
    <location>
        <begin position="127"/>
        <end position="141"/>
    </location>
</feature>
<feature type="compositionally biased region" description="Basic and acidic residues" evidence="1">
    <location>
        <begin position="157"/>
        <end position="170"/>
    </location>
</feature>
<feature type="region of interest" description="Disordered" evidence="1">
    <location>
        <begin position="127"/>
        <end position="176"/>
    </location>
</feature>
<evidence type="ECO:0008006" key="5">
    <source>
        <dbReference type="Google" id="ProtNLM"/>
    </source>
</evidence>
<sequence>MVEPTESQKNVEHTRRRRDSRSAQPATAQSRRQLRDREQAEADAEAQHRAAAAQAAAGLSRRERREREYDERYSGRPEVAAPAPDAVVAPDPEAAADPVVAPEPIVEVAPEVEAELVVEAVLVEAPEPTPAPEPAPAPVAPPSRRARRARVETPVVEDEKTPVVEEKPEAEPSGAPAVDERMLAVANLETVPLEIELVAQHPMVEIETSEHIAAETVMSAEVDFAEPHPVASAAASTEVELVEPRVAPEIISALATSGADTPVRPVPIASPRIRRSLPVAELLSSSSGTFVSHARSQPIKRRILAGFVMMIAALFVVSLSIPSLGFASTSDFASKQIPTDVTDSQNLSVGQGPALNAVRDDFYAEGAPGSLYSTTNSYVSKESQKLAQELMAAVAAGRLKGSVPDHIPEIQALADGVVKPDCGIDLRILQVMVIAVRTFDTVAVSDINRKCTGQIEGGGTGSSHYTNGGGHAVDFYLMNGASVPGADTNTIKFAELLDPIMPAGSNLGQSECRASAGISLNLQNFKEFPDSCTHMHIDVGSTTGGLNVNLDRDFK</sequence>
<feature type="compositionally biased region" description="Low complexity" evidence="1">
    <location>
        <begin position="76"/>
        <end position="90"/>
    </location>
</feature>
<feature type="compositionally biased region" description="Polar residues" evidence="1">
    <location>
        <begin position="22"/>
        <end position="31"/>
    </location>
</feature>